<keyword evidence="1" id="KW-0812">Transmembrane</keyword>
<evidence type="ECO:0008006" key="4">
    <source>
        <dbReference type="Google" id="ProtNLM"/>
    </source>
</evidence>
<name>A0A6A6BM11_9PEZI</name>
<evidence type="ECO:0000313" key="2">
    <source>
        <dbReference type="EMBL" id="KAF2145086.1"/>
    </source>
</evidence>
<organism evidence="2 3">
    <name type="scientific">Aplosporella prunicola CBS 121167</name>
    <dbReference type="NCBI Taxonomy" id="1176127"/>
    <lineage>
        <taxon>Eukaryota</taxon>
        <taxon>Fungi</taxon>
        <taxon>Dikarya</taxon>
        <taxon>Ascomycota</taxon>
        <taxon>Pezizomycotina</taxon>
        <taxon>Dothideomycetes</taxon>
        <taxon>Dothideomycetes incertae sedis</taxon>
        <taxon>Botryosphaeriales</taxon>
        <taxon>Aplosporellaceae</taxon>
        <taxon>Aplosporella</taxon>
    </lineage>
</organism>
<feature type="transmembrane region" description="Helical" evidence="1">
    <location>
        <begin position="71"/>
        <end position="93"/>
    </location>
</feature>
<evidence type="ECO:0000313" key="3">
    <source>
        <dbReference type="Proteomes" id="UP000799438"/>
    </source>
</evidence>
<dbReference type="RefSeq" id="XP_033400798.1">
    <property type="nucleotide sequence ID" value="XM_033535323.1"/>
</dbReference>
<dbReference type="GeneID" id="54292817"/>
<dbReference type="AlphaFoldDB" id="A0A6A6BM11"/>
<keyword evidence="3" id="KW-1185">Reference proteome</keyword>
<keyword evidence="1" id="KW-0472">Membrane</keyword>
<proteinExistence type="predicted"/>
<keyword evidence="1" id="KW-1133">Transmembrane helix</keyword>
<protein>
    <recommendedName>
        <fullName evidence="4">Transmembrane protein</fullName>
    </recommendedName>
</protein>
<accession>A0A6A6BM11</accession>
<sequence>MVVFLWTDGWMGNGGERGKAGNKGLGEMNGCVCVCCMYVCGVVCMWKASAFCWPFVAVVVRFQNQSQATSLRLGAVEAVPFFVFPVVMVMVVYM</sequence>
<dbReference type="EMBL" id="ML995478">
    <property type="protein sequence ID" value="KAF2145086.1"/>
    <property type="molecule type" value="Genomic_DNA"/>
</dbReference>
<gene>
    <name evidence="2" type="ORF">K452DRAFT_134398</name>
</gene>
<evidence type="ECO:0000256" key="1">
    <source>
        <dbReference type="SAM" id="Phobius"/>
    </source>
</evidence>
<dbReference type="Proteomes" id="UP000799438">
    <property type="component" value="Unassembled WGS sequence"/>
</dbReference>
<reference evidence="2" key="1">
    <citation type="journal article" date="2020" name="Stud. Mycol.">
        <title>101 Dothideomycetes genomes: a test case for predicting lifestyles and emergence of pathogens.</title>
        <authorList>
            <person name="Haridas S."/>
            <person name="Albert R."/>
            <person name="Binder M."/>
            <person name="Bloem J."/>
            <person name="Labutti K."/>
            <person name="Salamov A."/>
            <person name="Andreopoulos B."/>
            <person name="Baker S."/>
            <person name="Barry K."/>
            <person name="Bills G."/>
            <person name="Bluhm B."/>
            <person name="Cannon C."/>
            <person name="Castanera R."/>
            <person name="Culley D."/>
            <person name="Daum C."/>
            <person name="Ezra D."/>
            <person name="Gonzalez J."/>
            <person name="Henrissat B."/>
            <person name="Kuo A."/>
            <person name="Liang C."/>
            <person name="Lipzen A."/>
            <person name="Lutzoni F."/>
            <person name="Magnuson J."/>
            <person name="Mondo S."/>
            <person name="Nolan M."/>
            <person name="Ohm R."/>
            <person name="Pangilinan J."/>
            <person name="Park H.-J."/>
            <person name="Ramirez L."/>
            <person name="Alfaro M."/>
            <person name="Sun H."/>
            <person name="Tritt A."/>
            <person name="Yoshinaga Y."/>
            <person name="Zwiers L.-H."/>
            <person name="Turgeon B."/>
            <person name="Goodwin S."/>
            <person name="Spatafora J."/>
            <person name="Crous P."/>
            <person name="Grigoriev I."/>
        </authorList>
    </citation>
    <scope>NUCLEOTIDE SEQUENCE</scope>
    <source>
        <strain evidence="2">CBS 121167</strain>
    </source>
</reference>